<accession>A0A9N9N684</accession>
<dbReference type="OrthoDB" id="2438468at2759"/>
<dbReference type="EMBL" id="CAJVPQ010008178">
    <property type="protein sequence ID" value="CAG8704291.1"/>
    <property type="molecule type" value="Genomic_DNA"/>
</dbReference>
<proteinExistence type="predicted"/>
<dbReference type="Proteomes" id="UP000789570">
    <property type="component" value="Unassembled WGS sequence"/>
</dbReference>
<protein>
    <submittedName>
        <fullName evidence="1">5389_t:CDS:1</fullName>
    </submittedName>
</protein>
<organism evidence="1 2">
    <name type="scientific">Funneliformis caledonium</name>
    <dbReference type="NCBI Taxonomy" id="1117310"/>
    <lineage>
        <taxon>Eukaryota</taxon>
        <taxon>Fungi</taxon>
        <taxon>Fungi incertae sedis</taxon>
        <taxon>Mucoromycota</taxon>
        <taxon>Glomeromycotina</taxon>
        <taxon>Glomeromycetes</taxon>
        <taxon>Glomerales</taxon>
        <taxon>Glomeraceae</taxon>
        <taxon>Funneliformis</taxon>
    </lineage>
</organism>
<keyword evidence="2" id="KW-1185">Reference proteome</keyword>
<sequence length="151" mass="17203">MEADSTLSNIPAISLLSNNGFGTVEHAVELDFSYLESICGCHVFTKEIHQEMTQKQQWEKGFGLMKKTLNLAIETGRIEELYKIHDKLIKEMESEVTQIVQGNETTEFACTISNPISIRKKGRKPKIIYDNDHGELPHKRLQKALQDNLNT</sequence>
<evidence type="ECO:0000313" key="2">
    <source>
        <dbReference type="Proteomes" id="UP000789570"/>
    </source>
</evidence>
<gene>
    <name evidence="1" type="ORF">FCALED_LOCUS13626</name>
</gene>
<name>A0A9N9N684_9GLOM</name>
<dbReference type="AlphaFoldDB" id="A0A9N9N684"/>
<comment type="caution">
    <text evidence="1">The sequence shown here is derived from an EMBL/GenBank/DDBJ whole genome shotgun (WGS) entry which is preliminary data.</text>
</comment>
<evidence type="ECO:0000313" key="1">
    <source>
        <dbReference type="EMBL" id="CAG8704291.1"/>
    </source>
</evidence>
<feature type="non-terminal residue" evidence="1">
    <location>
        <position position="1"/>
    </location>
</feature>
<reference evidence="1" key="1">
    <citation type="submission" date="2021-06" db="EMBL/GenBank/DDBJ databases">
        <authorList>
            <person name="Kallberg Y."/>
            <person name="Tangrot J."/>
            <person name="Rosling A."/>
        </authorList>
    </citation>
    <scope>NUCLEOTIDE SEQUENCE</scope>
    <source>
        <strain evidence="1">UK204</strain>
    </source>
</reference>